<evidence type="ECO:0000256" key="1">
    <source>
        <dbReference type="SAM" id="MobiDB-lite"/>
    </source>
</evidence>
<dbReference type="InterPro" id="IPR014790">
    <property type="entry name" value="MutL_C"/>
</dbReference>
<dbReference type="InterPro" id="IPR042120">
    <property type="entry name" value="MutL_C_dimsub"/>
</dbReference>
<proteinExistence type="predicted"/>
<dbReference type="InterPro" id="IPR042121">
    <property type="entry name" value="MutL_C_regsub"/>
</dbReference>
<feature type="domain" description="MutL C-terminal dimerisation" evidence="2">
    <location>
        <begin position="38"/>
        <end position="180"/>
    </location>
</feature>
<dbReference type="SMART" id="SM00853">
    <property type="entry name" value="MutL_C"/>
    <property type="match status" value="1"/>
</dbReference>
<dbReference type="SUPFAM" id="SSF118116">
    <property type="entry name" value="DNA mismatch repair protein MutL"/>
    <property type="match status" value="1"/>
</dbReference>
<dbReference type="GO" id="GO:0140664">
    <property type="term" value="F:ATP-dependent DNA damage sensor activity"/>
    <property type="evidence" value="ECO:0007669"/>
    <property type="project" value="InterPro"/>
</dbReference>
<feature type="compositionally biased region" description="Low complexity" evidence="1">
    <location>
        <begin position="22"/>
        <end position="35"/>
    </location>
</feature>
<dbReference type="InterPro" id="IPR037198">
    <property type="entry name" value="MutL_C_sf"/>
</dbReference>
<dbReference type="Gene3D" id="3.30.1540.20">
    <property type="entry name" value="MutL, C-terminal domain, dimerisation subdomain"/>
    <property type="match status" value="1"/>
</dbReference>
<dbReference type="Gene3D" id="3.30.1370.100">
    <property type="entry name" value="MutL, C-terminal domain, regulatory subdomain"/>
    <property type="match status" value="1"/>
</dbReference>
<gene>
    <name evidence="3" type="ORF">C1280_36440</name>
</gene>
<reference evidence="3 4" key="1">
    <citation type="submission" date="2018-01" db="EMBL/GenBank/DDBJ databases">
        <title>G. obscuriglobus.</title>
        <authorList>
            <person name="Franke J."/>
            <person name="Blomberg W."/>
            <person name="Selmecki A."/>
        </authorList>
    </citation>
    <scope>NUCLEOTIDE SEQUENCE [LARGE SCALE GENOMIC DNA]</scope>
    <source>
        <strain evidence="3 4">DSM 5831</strain>
    </source>
</reference>
<evidence type="ECO:0000259" key="2">
    <source>
        <dbReference type="SMART" id="SM00853"/>
    </source>
</evidence>
<evidence type="ECO:0000313" key="3">
    <source>
        <dbReference type="EMBL" id="AWM42544.1"/>
    </source>
</evidence>
<protein>
    <recommendedName>
        <fullName evidence="2">MutL C-terminal dimerisation domain-containing protein</fullName>
    </recommendedName>
</protein>
<dbReference type="KEGG" id="gog:C1280_36440"/>
<dbReference type="GO" id="GO:0016887">
    <property type="term" value="F:ATP hydrolysis activity"/>
    <property type="evidence" value="ECO:0007669"/>
    <property type="project" value="InterPro"/>
</dbReference>
<dbReference type="PANTHER" id="PTHR10073:SF12">
    <property type="entry name" value="DNA MISMATCH REPAIR PROTEIN MLH1"/>
    <property type="match status" value="1"/>
</dbReference>
<evidence type="ECO:0000313" key="4">
    <source>
        <dbReference type="Proteomes" id="UP000245802"/>
    </source>
</evidence>
<dbReference type="InterPro" id="IPR038973">
    <property type="entry name" value="MutL/Mlh/Pms-like"/>
</dbReference>
<keyword evidence="4" id="KW-1185">Reference proteome</keyword>
<dbReference type="Proteomes" id="UP000245802">
    <property type="component" value="Chromosome"/>
</dbReference>
<dbReference type="AlphaFoldDB" id="A0A2Z3HL53"/>
<organism evidence="3 4">
    <name type="scientific">Gemmata obscuriglobus</name>
    <dbReference type="NCBI Taxonomy" id="114"/>
    <lineage>
        <taxon>Bacteria</taxon>
        <taxon>Pseudomonadati</taxon>
        <taxon>Planctomycetota</taxon>
        <taxon>Planctomycetia</taxon>
        <taxon>Gemmatales</taxon>
        <taxon>Gemmataceae</taxon>
        <taxon>Gemmata</taxon>
    </lineage>
</organism>
<dbReference type="GO" id="GO:0032300">
    <property type="term" value="C:mismatch repair complex"/>
    <property type="evidence" value="ECO:0007669"/>
    <property type="project" value="InterPro"/>
</dbReference>
<dbReference type="GO" id="GO:0006298">
    <property type="term" value="P:mismatch repair"/>
    <property type="evidence" value="ECO:0007669"/>
    <property type="project" value="InterPro"/>
</dbReference>
<feature type="region of interest" description="Disordered" evidence="1">
    <location>
        <begin position="1"/>
        <end position="35"/>
    </location>
</feature>
<dbReference type="OrthoDB" id="9763467at2"/>
<dbReference type="EMBL" id="CP025958">
    <property type="protein sequence ID" value="AWM42544.1"/>
    <property type="molecule type" value="Genomic_DNA"/>
</dbReference>
<accession>A0A2Z3HL53</accession>
<dbReference type="PANTHER" id="PTHR10073">
    <property type="entry name" value="DNA MISMATCH REPAIR PROTEIN MLH, PMS, MUTL"/>
    <property type="match status" value="1"/>
</dbReference>
<name>A0A2Z3HL53_9BACT</name>
<sequence>MEQISPGEPQESTPAPAPPAPASTAPPVAGAPAGSSSAIQLHDSYLVLETPDGMLVIDQHALHERILFEQLRRRIRAGQLEVQRLLIPEPVDLPAEQAALVLECADALAELGLDVSDFGGNTILLSSYPTLLGRKPPHVILRGVIDHIVTQERAPTKEALLHLLMATMACKAAVKAGDKLSPEEITYLLRLREMAEDSHHCPHGRPTSLLFSRAELDKQFRRT</sequence>
<dbReference type="Pfam" id="PF08676">
    <property type="entry name" value="MutL_C"/>
    <property type="match status" value="1"/>
</dbReference>
<dbReference type="GO" id="GO:0005524">
    <property type="term" value="F:ATP binding"/>
    <property type="evidence" value="ECO:0007669"/>
    <property type="project" value="InterPro"/>
</dbReference>